<protein>
    <recommendedName>
        <fullName evidence="3">Glycine-rich domain-containing protein</fullName>
    </recommendedName>
</protein>
<feature type="compositionally biased region" description="Gly residues" evidence="1">
    <location>
        <begin position="324"/>
        <end position="336"/>
    </location>
</feature>
<evidence type="ECO:0000259" key="3">
    <source>
        <dbReference type="Pfam" id="PF21722"/>
    </source>
</evidence>
<feature type="region of interest" description="Disordered" evidence="1">
    <location>
        <begin position="301"/>
        <end position="336"/>
    </location>
</feature>
<evidence type="ECO:0000256" key="2">
    <source>
        <dbReference type="SAM" id="Phobius"/>
    </source>
</evidence>
<evidence type="ECO:0000256" key="1">
    <source>
        <dbReference type="SAM" id="MobiDB-lite"/>
    </source>
</evidence>
<organism evidence="4 5">
    <name type="scientific">Nocardia fusca</name>
    <dbReference type="NCBI Taxonomy" id="941183"/>
    <lineage>
        <taxon>Bacteria</taxon>
        <taxon>Bacillati</taxon>
        <taxon>Actinomycetota</taxon>
        <taxon>Actinomycetes</taxon>
        <taxon>Mycobacteriales</taxon>
        <taxon>Nocardiaceae</taxon>
        <taxon>Nocardia</taxon>
    </lineage>
</organism>
<feature type="region of interest" description="Disordered" evidence="1">
    <location>
        <begin position="252"/>
        <end position="281"/>
    </location>
</feature>
<feature type="transmembrane region" description="Helical" evidence="2">
    <location>
        <begin position="53"/>
        <end position="76"/>
    </location>
</feature>
<comment type="caution">
    <text evidence="4">The sequence shown here is derived from an EMBL/GenBank/DDBJ whole genome shotgun (WGS) entry which is preliminary data.</text>
</comment>
<dbReference type="Proteomes" id="UP001551658">
    <property type="component" value="Unassembled WGS sequence"/>
</dbReference>
<feature type="compositionally biased region" description="Gly residues" evidence="1">
    <location>
        <begin position="301"/>
        <end position="312"/>
    </location>
</feature>
<sequence length="377" mass="34793">MSFPYGADYEGTDYGVSKGASIPGMAGRTEDAVTEQLKAGVGDGHWGGLGGGLIAMILSFIAGAITAILGGFATVIDAILGTVNNDFVAAMPIINDHSESITDLQEAIEQLILQGAAIKFVSNNTYTPAVGVVSVDVILIGAGAGGSSGSYDALNSGTRSGGGGGGGGETHVNVPASLLPVDGGGNFLPIQIVVGAGGDGAAGDQGVGQGGGHTYFGPEVGSAAQPWLMAGGGTGGSWGNIPPVSPGGIGMIPGGDGGPGGGPGGAPGAGEHSTSAFDLHGGGGGGGGGYAQAYGGAGSGGGGGISPGGSPGNPGQPPSTIVATGGGGGGGGPSGNLGGADGAYPAGGGGGSACSIAGATTGGDGGDGVVYVIERMA</sequence>
<gene>
    <name evidence="4" type="ORF">AB0H72_32905</name>
</gene>
<evidence type="ECO:0000313" key="5">
    <source>
        <dbReference type="Proteomes" id="UP001551658"/>
    </source>
</evidence>
<accession>A0ABV3FIF5</accession>
<name>A0ABV3FIF5_9NOCA</name>
<keyword evidence="2" id="KW-0812">Transmembrane</keyword>
<feature type="domain" description="Glycine-rich" evidence="3">
    <location>
        <begin position="123"/>
        <end position="372"/>
    </location>
</feature>
<keyword evidence="2" id="KW-1133">Transmembrane helix</keyword>
<dbReference type="InterPro" id="IPR049304">
    <property type="entry name" value="Gly_rich_dom"/>
</dbReference>
<keyword evidence="2" id="KW-0472">Membrane</keyword>
<dbReference type="EMBL" id="JBFAIH010000031">
    <property type="protein sequence ID" value="MEV0367496.1"/>
    <property type="molecule type" value="Genomic_DNA"/>
</dbReference>
<keyword evidence="5" id="KW-1185">Reference proteome</keyword>
<dbReference type="RefSeq" id="WP_357987130.1">
    <property type="nucleotide sequence ID" value="NZ_JBFAIH010000031.1"/>
</dbReference>
<proteinExistence type="predicted"/>
<reference evidence="4 5" key="1">
    <citation type="submission" date="2024-06" db="EMBL/GenBank/DDBJ databases">
        <title>The Natural Products Discovery Center: Release of the First 8490 Sequenced Strains for Exploring Actinobacteria Biosynthetic Diversity.</title>
        <authorList>
            <person name="Kalkreuter E."/>
            <person name="Kautsar S.A."/>
            <person name="Yang D."/>
            <person name="Bader C.D."/>
            <person name="Teijaro C.N."/>
            <person name="Fluegel L."/>
            <person name="Davis C.M."/>
            <person name="Simpson J.R."/>
            <person name="Lauterbach L."/>
            <person name="Steele A.D."/>
            <person name="Gui C."/>
            <person name="Meng S."/>
            <person name="Li G."/>
            <person name="Viehrig K."/>
            <person name="Ye F."/>
            <person name="Su P."/>
            <person name="Kiefer A.F."/>
            <person name="Nichols A."/>
            <person name="Cepeda A.J."/>
            <person name="Yan W."/>
            <person name="Fan B."/>
            <person name="Jiang Y."/>
            <person name="Adhikari A."/>
            <person name="Zheng C.-J."/>
            <person name="Schuster L."/>
            <person name="Cowan T.M."/>
            <person name="Smanski M.J."/>
            <person name="Chevrette M.G."/>
            <person name="De Carvalho L.P.S."/>
            <person name="Shen B."/>
        </authorList>
    </citation>
    <scope>NUCLEOTIDE SEQUENCE [LARGE SCALE GENOMIC DNA]</scope>
    <source>
        <strain evidence="4 5">NPDC050671</strain>
    </source>
</reference>
<feature type="compositionally biased region" description="Gly residues" evidence="1">
    <location>
        <begin position="252"/>
        <end position="268"/>
    </location>
</feature>
<evidence type="ECO:0000313" key="4">
    <source>
        <dbReference type="EMBL" id="MEV0367496.1"/>
    </source>
</evidence>
<dbReference type="Pfam" id="PF21722">
    <property type="entry name" value="Gly_rich_2"/>
    <property type="match status" value="1"/>
</dbReference>